<dbReference type="SUPFAM" id="SSF51182">
    <property type="entry name" value="RmlC-like cupins"/>
    <property type="match status" value="1"/>
</dbReference>
<dbReference type="InterPro" id="IPR014710">
    <property type="entry name" value="RmlC-like_jellyroll"/>
</dbReference>
<gene>
    <name evidence="1" type="ORF">BC936DRAFT_141190</name>
</gene>
<dbReference type="InterPro" id="IPR011051">
    <property type="entry name" value="RmlC_Cupin_sf"/>
</dbReference>
<dbReference type="PANTHER" id="PTHR43212">
    <property type="entry name" value="QUERCETIN 2,3-DIOXYGENASE"/>
    <property type="match status" value="1"/>
</dbReference>
<accession>A0A433A2P7</accession>
<dbReference type="Proteomes" id="UP000268093">
    <property type="component" value="Unassembled WGS sequence"/>
</dbReference>
<sequence length="159" mass="17718">MSTNPHIIAFLRRTLSKPTVHPNASARLLSTATTAAAMPTIVARRSKDRGHANHGWLDSYHTFNFADYYDPKFHGFGSLRVINEDIVKPGFGFGKHPHKVFEIFSYLLSGELEHKDSMGHTEVLKRGDVQFTSAGTGIFHSEHNASKSRDNGVPVNFLQ</sequence>
<dbReference type="EMBL" id="RBNI01018984">
    <property type="protein sequence ID" value="RUO96968.1"/>
    <property type="molecule type" value="Genomic_DNA"/>
</dbReference>
<comment type="caution">
    <text evidence="1">The sequence shown here is derived from an EMBL/GenBank/DDBJ whole genome shotgun (WGS) entry which is preliminary data.</text>
</comment>
<organism evidence="1 2">
    <name type="scientific">Jimgerdemannia flammicorona</name>
    <dbReference type="NCBI Taxonomy" id="994334"/>
    <lineage>
        <taxon>Eukaryota</taxon>
        <taxon>Fungi</taxon>
        <taxon>Fungi incertae sedis</taxon>
        <taxon>Mucoromycota</taxon>
        <taxon>Mucoromycotina</taxon>
        <taxon>Endogonomycetes</taxon>
        <taxon>Endogonales</taxon>
        <taxon>Endogonaceae</taxon>
        <taxon>Jimgerdemannia</taxon>
    </lineage>
</organism>
<keyword evidence="2" id="KW-1185">Reference proteome</keyword>
<protein>
    <submittedName>
        <fullName evidence="1">RmlC-like cupin domain-containing protein</fullName>
    </submittedName>
</protein>
<dbReference type="CDD" id="cd02910">
    <property type="entry name" value="cupin_Yhhw_N"/>
    <property type="match status" value="1"/>
</dbReference>
<dbReference type="Gene3D" id="2.60.120.10">
    <property type="entry name" value="Jelly Rolls"/>
    <property type="match status" value="1"/>
</dbReference>
<dbReference type="OrthoDB" id="10261807at2759"/>
<reference evidence="1 2" key="1">
    <citation type="journal article" date="2018" name="New Phytol.">
        <title>Phylogenomics of Endogonaceae and evolution of mycorrhizas within Mucoromycota.</title>
        <authorList>
            <person name="Chang Y."/>
            <person name="Desiro A."/>
            <person name="Na H."/>
            <person name="Sandor L."/>
            <person name="Lipzen A."/>
            <person name="Clum A."/>
            <person name="Barry K."/>
            <person name="Grigoriev I.V."/>
            <person name="Martin F.M."/>
            <person name="Stajich J.E."/>
            <person name="Smith M.E."/>
            <person name="Bonito G."/>
            <person name="Spatafora J.W."/>
        </authorList>
    </citation>
    <scope>NUCLEOTIDE SEQUENCE [LARGE SCALE GENOMIC DNA]</scope>
    <source>
        <strain evidence="1 2">GMNB39</strain>
    </source>
</reference>
<evidence type="ECO:0000313" key="2">
    <source>
        <dbReference type="Proteomes" id="UP000268093"/>
    </source>
</evidence>
<proteinExistence type="predicted"/>
<dbReference type="Pfam" id="PF02678">
    <property type="entry name" value="Pirin"/>
    <property type="match status" value="1"/>
</dbReference>
<dbReference type="PANTHER" id="PTHR43212:SF3">
    <property type="entry name" value="QUERCETIN 2,3-DIOXYGENASE"/>
    <property type="match status" value="1"/>
</dbReference>
<name>A0A433A2P7_9FUNG</name>
<dbReference type="InterPro" id="IPR003829">
    <property type="entry name" value="Pirin_N_dom"/>
</dbReference>
<dbReference type="InterPro" id="IPR012093">
    <property type="entry name" value="Pirin"/>
</dbReference>
<evidence type="ECO:0000313" key="1">
    <source>
        <dbReference type="EMBL" id="RUO96968.1"/>
    </source>
</evidence>
<feature type="non-terminal residue" evidence="1">
    <location>
        <position position="159"/>
    </location>
</feature>